<proteinExistence type="predicted"/>
<dbReference type="EMBL" id="QUQM01000001">
    <property type="protein sequence ID" value="KAA8649700.1"/>
    <property type="molecule type" value="Genomic_DNA"/>
</dbReference>
<dbReference type="OrthoDB" id="10488312at2759"/>
<protein>
    <submittedName>
        <fullName evidence="1">Uncharacterized protein</fullName>
    </submittedName>
</protein>
<dbReference type="RefSeq" id="XP_033429061.1">
    <property type="nucleotide sequence ID" value="XM_033567066.1"/>
</dbReference>
<dbReference type="AlphaFoldDB" id="A0A5M9MWJ1"/>
<comment type="caution">
    <text evidence="1">The sequence shown here is derived from an EMBL/GenBank/DDBJ whole genome shotgun (WGS) entry which is preliminary data.</text>
</comment>
<organism evidence="1 2">
    <name type="scientific">Aspergillus tanneri</name>
    <dbReference type="NCBI Taxonomy" id="1220188"/>
    <lineage>
        <taxon>Eukaryota</taxon>
        <taxon>Fungi</taxon>
        <taxon>Dikarya</taxon>
        <taxon>Ascomycota</taxon>
        <taxon>Pezizomycotina</taxon>
        <taxon>Eurotiomycetes</taxon>
        <taxon>Eurotiomycetidae</taxon>
        <taxon>Eurotiales</taxon>
        <taxon>Aspergillaceae</taxon>
        <taxon>Aspergillus</taxon>
        <taxon>Aspergillus subgen. Circumdati</taxon>
    </lineage>
</organism>
<dbReference type="Proteomes" id="UP000324241">
    <property type="component" value="Unassembled WGS sequence"/>
</dbReference>
<sequence length="109" mass="12230">MKDGYKSSTSFTYLLLKTGIPLTARNYCGQTLLYTVCSVVPSYPERLLDSTENLISHLSASENLLHLFTKLLCSHDGYATAFAANLFAPNDEEYVESFKYLMELGLDPF</sequence>
<name>A0A5M9MWJ1_9EURO</name>
<accession>A0A5M9MWJ1</accession>
<evidence type="ECO:0000313" key="2">
    <source>
        <dbReference type="Proteomes" id="UP000324241"/>
    </source>
</evidence>
<reference evidence="1 2" key="1">
    <citation type="submission" date="2019-08" db="EMBL/GenBank/DDBJ databases">
        <title>The genome sequence of a newly discovered highly antifungal drug resistant Aspergillus species, Aspergillus tanneri NIH 1004.</title>
        <authorList>
            <person name="Mounaud S."/>
            <person name="Singh I."/>
            <person name="Joardar V."/>
            <person name="Pakala S."/>
            <person name="Pakala S."/>
            <person name="Venepally P."/>
            <person name="Chung J.K."/>
            <person name="Losada L."/>
            <person name="Nierman W.C."/>
        </authorList>
    </citation>
    <scope>NUCLEOTIDE SEQUENCE [LARGE SCALE GENOMIC DNA]</scope>
    <source>
        <strain evidence="1 2">NIH1004</strain>
    </source>
</reference>
<dbReference type="GeneID" id="54325076"/>
<evidence type="ECO:0000313" key="1">
    <source>
        <dbReference type="EMBL" id="KAA8649700.1"/>
    </source>
</evidence>
<gene>
    <name evidence="1" type="ORF">ATNIH1004_002374</name>
</gene>